<keyword evidence="1" id="KW-1133">Transmembrane helix</keyword>
<dbReference type="EMBL" id="QGDT01000016">
    <property type="protein sequence ID" value="PWJ54768.1"/>
    <property type="molecule type" value="Genomic_DNA"/>
</dbReference>
<gene>
    <name evidence="3" type="ORF">CLV98_11655</name>
</gene>
<dbReference type="InterPro" id="IPR017850">
    <property type="entry name" value="Alkaline_phosphatase_core_sf"/>
</dbReference>
<dbReference type="InterPro" id="IPR000917">
    <property type="entry name" value="Sulfatase_N"/>
</dbReference>
<comment type="caution">
    <text evidence="3">The sequence shown here is derived from an EMBL/GenBank/DDBJ whole genome shotgun (WGS) entry which is preliminary data.</text>
</comment>
<dbReference type="Proteomes" id="UP000245880">
    <property type="component" value="Unassembled WGS sequence"/>
</dbReference>
<dbReference type="PANTHER" id="PTHR43751:SF1">
    <property type="entry name" value="SULFATASE ATSG-RELATED"/>
    <property type="match status" value="1"/>
</dbReference>
<dbReference type="Gene3D" id="3.40.720.10">
    <property type="entry name" value="Alkaline Phosphatase, subunit A"/>
    <property type="match status" value="1"/>
</dbReference>
<dbReference type="AlphaFoldDB" id="A0A316ABX6"/>
<organism evidence="3 4">
    <name type="scientific">Dyadobacter jejuensis</name>
    <dbReference type="NCBI Taxonomy" id="1082580"/>
    <lineage>
        <taxon>Bacteria</taxon>
        <taxon>Pseudomonadati</taxon>
        <taxon>Bacteroidota</taxon>
        <taxon>Cytophagia</taxon>
        <taxon>Cytophagales</taxon>
        <taxon>Spirosomataceae</taxon>
        <taxon>Dyadobacter</taxon>
    </lineage>
</organism>
<feature type="domain" description="Sulfatase N-terminal" evidence="2">
    <location>
        <begin position="51"/>
        <end position="335"/>
    </location>
</feature>
<keyword evidence="1" id="KW-0812">Transmembrane</keyword>
<protein>
    <submittedName>
        <fullName evidence="3">Putative sulfatase</fullName>
    </submittedName>
</protein>
<dbReference type="Pfam" id="PF00884">
    <property type="entry name" value="Sulfatase"/>
    <property type="match status" value="1"/>
</dbReference>
<reference evidence="3 4" key="1">
    <citation type="submission" date="2018-03" db="EMBL/GenBank/DDBJ databases">
        <title>Genomic Encyclopedia of Archaeal and Bacterial Type Strains, Phase II (KMG-II): from individual species to whole genera.</title>
        <authorList>
            <person name="Goeker M."/>
        </authorList>
    </citation>
    <scope>NUCLEOTIDE SEQUENCE [LARGE SCALE GENOMIC DNA]</scope>
    <source>
        <strain evidence="3 4">DSM 100346</strain>
    </source>
</reference>
<evidence type="ECO:0000256" key="1">
    <source>
        <dbReference type="SAM" id="Phobius"/>
    </source>
</evidence>
<evidence type="ECO:0000259" key="2">
    <source>
        <dbReference type="Pfam" id="PF00884"/>
    </source>
</evidence>
<keyword evidence="1" id="KW-0472">Membrane</keyword>
<name>A0A316ABX6_9BACT</name>
<sequence>MDLVQWPDHHSSTFMHFPFPKFILLGALIVLLGAFTIVLKPRGEESRPQRPNILFVISDDQSFAHASAYGFKAIDTPAFDRVAREGVLFTNAFVASPGCSPSRAAILTGKNCWQIGPAGTHASTFPIELQIFTDVLQESGYFVGLTGKGWGPGKVVGRAHNPAGKQYDRHTLTAPKGISNNDYAANFQDFFEQKPSDQPFCFWMGAQEPHRRYPTGIGERSGMKISDVKVPAFLPDQDEVKSDMLDYLYEIQWYDRHLGRILALLEEKGELENTLVVVTSDNGMPFPRAKANCYEYGIHVPLAIRWGAQVKGGRVIDDLVSSIDFAPTFLEAAGIGLNTMKLEGKSLMNILKATTEGLVDTERTAVYASRERHSSSRWNNWGYPQRTIRKGQYQYIWNVHPERWPAGAPQKYDADGTLGPMHGAYHDIDDFNESPLNILREDKDMAPYFHMAVDKRPAEELYDIKKDPGCLQNLAADPAYAGIRKQMSQELKDYLAQTHDPRTTADGEIFETYIRYSPIRTFPKPN</sequence>
<evidence type="ECO:0000313" key="3">
    <source>
        <dbReference type="EMBL" id="PWJ54768.1"/>
    </source>
</evidence>
<proteinExistence type="predicted"/>
<dbReference type="CDD" id="cd16027">
    <property type="entry name" value="SGSH"/>
    <property type="match status" value="1"/>
</dbReference>
<dbReference type="PANTHER" id="PTHR43751">
    <property type="entry name" value="SULFATASE"/>
    <property type="match status" value="1"/>
</dbReference>
<feature type="transmembrane region" description="Helical" evidence="1">
    <location>
        <begin position="20"/>
        <end position="39"/>
    </location>
</feature>
<evidence type="ECO:0000313" key="4">
    <source>
        <dbReference type="Proteomes" id="UP000245880"/>
    </source>
</evidence>
<dbReference type="SUPFAM" id="SSF53649">
    <property type="entry name" value="Alkaline phosphatase-like"/>
    <property type="match status" value="1"/>
</dbReference>
<keyword evidence="4" id="KW-1185">Reference proteome</keyword>
<accession>A0A316ABX6</accession>
<dbReference type="InterPro" id="IPR052701">
    <property type="entry name" value="GAG_Ulvan_Degrading_Sulfatases"/>
</dbReference>